<dbReference type="EMBL" id="AP023326">
    <property type="protein sequence ID" value="BCI65593.1"/>
    <property type="molecule type" value="Genomic_DNA"/>
</dbReference>
<sequence length="60" mass="6803">MHVRQMGKALTLAYMTDHHTIAPASFSPPYPAIDFHPDWIGMMGLHFFRGAHTGMFLECI</sequence>
<evidence type="ECO:0000313" key="1">
    <source>
        <dbReference type="EMBL" id="BCI65593.1"/>
    </source>
</evidence>
<reference evidence="1 2" key="1">
    <citation type="submission" date="2020-07" db="EMBL/GenBank/DDBJ databases">
        <title>Complete Genome Sequence of an acetic acid bacterium, Acetobacter aceti JCM20276.</title>
        <authorList>
            <person name="Hirose Y."/>
            <person name="Mihara H."/>
        </authorList>
    </citation>
    <scope>NUCLEOTIDE SEQUENCE [LARGE SCALE GENOMIC DNA]</scope>
    <source>
        <strain evidence="1 2">JCM20276</strain>
    </source>
</reference>
<protein>
    <submittedName>
        <fullName evidence="1">Uncharacterized protein</fullName>
    </submittedName>
</protein>
<evidence type="ECO:0000313" key="2">
    <source>
        <dbReference type="Proteomes" id="UP000515220"/>
    </source>
</evidence>
<dbReference type="AlphaFoldDB" id="A0A6S6PEC2"/>
<organism evidence="1 2">
    <name type="scientific">Acetobacter aceti</name>
    <dbReference type="NCBI Taxonomy" id="435"/>
    <lineage>
        <taxon>Bacteria</taxon>
        <taxon>Pseudomonadati</taxon>
        <taxon>Pseudomonadota</taxon>
        <taxon>Alphaproteobacteria</taxon>
        <taxon>Acetobacterales</taxon>
        <taxon>Acetobacteraceae</taxon>
        <taxon>Acetobacter</taxon>
        <taxon>Acetobacter subgen. Acetobacter</taxon>
    </lineage>
</organism>
<gene>
    <name evidence="1" type="ORF">AAJCM20276_02170</name>
</gene>
<proteinExistence type="predicted"/>
<accession>A0A6S6PEC2</accession>
<dbReference type="Proteomes" id="UP000515220">
    <property type="component" value="Chromosome"/>
</dbReference>
<name>A0A6S6PEC2_ACEAC</name>